<organism evidence="13 14">
    <name type="scientific">Candidatus Blautia gallistercoris</name>
    <dbReference type="NCBI Taxonomy" id="2838490"/>
    <lineage>
        <taxon>Bacteria</taxon>
        <taxon>Bacillati</taxon>
        <taxon>Bacillota</taxon>
        <taxon>Clostridia</taxon>
        <taxon>Lachnospirales</taxon>
        <taxon>Lachnospiraceae</taxon>
        <taxon>Blautia</taxon>
    </lineage>
</organism>
<dbReference type="EMBL" id="DXEX01000058">
    <property type="protein sequence ID" value="HIX58532.1"/>
    <property type="molecule type" value="Genomic_DNA"/>
</dbReference>
<dbReference type="PANTHER" id="PTHR21581">
    <property type="entry name" value="D-ALANYL-D-ALANINE CARBOXYPEPTIDASE"/>
    <property type="match status" value="1"/>
</dbReference>
<accession>A0A9D1WI12</accession>
<evidence type="ECO:0000256" key="7">
    <source>
        <dbReference type="PIRSR" id="PIRSR618044-1"/>
    </source>
</evidence>
<comment type="similarity">
    <text evidence="1 9">Belongs to the peptidase S11 family.</text>
</comment>
<evidence type="ECO:0000256" key="9">
    <source>
        <dbReference type="RuleBase" id="RU004016"/>
    </source>
</evidence>
<evidence type="ECO:0000313" key="13">
    <source>
        <dbReference type="EMBL" id="HIX58532.1"/>
    </source>
</evidence>
<keyword evidence="13" id="KW-0645">Protease</keyword>
<evidence type="ECO:0000256" key="11">
    <source>
        <dbReference type="SAM" id="SignalP"/>
    </source>
</evidence>
<dbReference type="InterPro" id="IPR018044">
    <property type="entry name" value="Peptidase_S11"/>
</dbReference>
<dbReference type="GO" id="GO:0009252">
    <property type="term" value="P:peptidoglycan biosynthetic process"/>
    <property type="evidence" value="ECO:0007669"/>
    <property type="project" value="UniProtKB-KW"/>
</dbReference>
<name>A0A9D1WI12_9FIRM</name>
<evidence type="ECO:0000256" key="2">
    <source>
        <dbReference type="ARBA" id="ARBA00022729"/>
    </source>
</evidence>
<evidence type="ECO:0000259" key="12">
    <source>
        <dbReference type="Pfam" id="PF00768"/>
    </source>
</evidence>
<reference evidence="13" key="2">
    <citation type="submission" date="2021-04" db="EMBL/GenBank/DDBJ databases">
        <authorList>
            <person name="Gilroy R."/>
        </authorList>
    </citation>
    <scope>NUCLEOTIDE SEQUENCE</scope>
    <source>
        <strain evidence="13">ChiSjej1B19-8411</strain>
    </source>
</reference>
<feature type="signal peptide" evidence="11">
    <location>
        <begin position="1"/>
        <end position="26"/>
    </location>
</feature>
<keyword evidence="13" id="KW-0121">Carboxypeptidase</keyword>
<proteinExistence type="inferred from homology"/>
<keyword evidence="5" id="KW-0573">Peptidoglycan synthesis</keyword>
<keyword evidence="3" id="KW-0378">Hydrolase</keyword>
<evidence type="ECO:0000256" key="8">
    <source>
        <dbReference type="PIRSR" id="PIRSR618044-2"/>
    </source>
</evidence>
<dbReference type="PANTHER" id="PTHR21581:SF33">
    <property type="entry name" value="D-ALANYL-D-ALANINE CARBOXYPEPTIDASE DACB"/>
    <property type="match status" value="1"/>
</dbReference>
<dbReference type="Proteomes" id="UP000886817">
    <property type="component" value="Unassembled WGS sequence"/>
</dbReference>
<dbReference type="GO" id="GO:0071555">
    <property type="term" value="P:cell wall organization"/>
    <property type="evidence" value="ECO:0007669"/>
    <property type="project" value="UniProtKB-KW"/>
</dbReference>
<dbReference type="Gene3D" id="3.40.710.10">
    <property type="entry name" value="DD-peptidase/beta-lactamase superfamily"/>
    <property type="match status" value="1"/>
</dbReference>
<dbReference type="GO" id="GO:0009002">
    <property type="term" value="F:serine-type D-Ala-D-Ala carboxypeptidase activity"/>
    <property type="evidence" value="ECO:0007669"/>
    <property type="project" value="InterPro"/>
</dbReference>
<dbReference type="InterPro" id="IPR012338">
    <property type="entry name" value="Beta-lactam/transpept-like"/>
</dbReference>
<dbReference type="GO" id="GO:0008360">
    <property type="term" value="P:regulation of cell shape"/>
    <property type="evidence" value="ECO:0007669"/>
    <property type="project" value="UniProtKB-KW"/>
</dbReference>
<protein>
    <submittedName>
        <fullName evidence="13">D-alanyl-D-alanine carboxypeptidase</fullName>
    </submittedName>
</protein>
<evidence type="ECO:0000256" key="5">
    <source>
        <dbReference type="ARBA" id="ARBA00022984"/>
    </source>
</evidence>
<evidence type="ECO:0000256" key="1">
    <source>
        <dbReference type="ARBA" id="ARBA00007164"/>
    </source>
</evidence>
<dbReference type="InterPro" id="IPR001967">
    <property type="entry name" value="Peptidase_S11_N"/>
</dbReference>
<feature type="binding site" evidence="8">
    <location>
        <position position="247"/>
    </location>
    <ligand>
        <name>substrate</name>
    </ligand>
</feature>
<dbReference type="AlphaFoldDB" id="A0A9D1WI12"/>
<feature type="active site" description="Acyl-ester intermediate" evidence="7">
    <location>
        <position position="77"/>
    </location>
</feature>
<evidence type="ECO:0000256" key="4">
    <source>
        <dbReference type="ARBA" id="ARBA00022960"/>
    </source>
</evidence>
<evidence type="ECO:0000256" key="6">
    <source>
        <dbReference type="ARBA" id="ARBA00023316"/>
    </source>
</evidence>
<gene>
    <name evidence="13" type="ORF">IAA45_02280</name>
</gene>
<dbReference type="Pfam" id="PF00768">
    <property type="entry name" value="Peptidase_S11"/>
    <property type="match status" value="1"/>
</dbReference>
<dbReference type="GO" id="GO:0006508">
    <property type="term" value="P:proteolysis"/>
    <property type="evidence" value="ECO:0007669"/>
    <property type="project" value="InterPro"/>
</dbReference>
<evidence type="ECO:0000313" key="14">
    <source>
        <dbReference type="Proteomes" id="UP000886817"/>
    </source>
</evidence>
<sequence>MKKKRFYAVLSVLLCLVMLLSAPVQAAAIKRLPGGTDFIDGWPKGPKTNSLSAVLMEAETGIVVYNKKMNEQRYPASTTKIMTALLTIENCNLTDQVTFTQTGINEIYGNNTNIGMQVGEVLTVEQCLYALLLESANEVATQLAEHIGGTVENFVAMMNQKAEDLGCTGTHFNNASGLPDENHYTTAYDLALILQACLENETFVAISGTYQYELPATNLNPSPRTLTNHHPLIQPGQYHYEGVLVGKTGYTDMSQNTLVTAASRNDCTYIAVTLGSDIGGVINDTTNLFNYGFENFEKIPAAGDDLLIEDGTLLVPAGTSLEDLTFESEDEGENIRRTYRFGQDTYVGTALLVRNEQTVTQTPIPADEAEEQDAAQQLDDSSRSMIPYIIIGVLILLILLGLVLIIVRVSTRKKR</sequence>
<dbReference type="SUPFAM" id="SSF56601">
    <property type="entry name" value="beta-lactamase/transpeptidase-like"/>
    <property type="match status" value="1"/>
</dbReference>
<keyword evidence="4" id="KW-0133">Cell shape</keyword>
<evidence type="ECO:0000256" key="3">
    <source>
        <dbReference type="ARBA" id="ARBA00022801"/>
    </source>
</evidence>
<feature type="active site" evidence="7">
    <location>
        <position position="135"/>
    </location>
</feature>
<feature type="chain" id="PRO_5039044995" evidence="11">
    <location>
        <begin position="27"/>
        <end position="415"/>
    </location>
</feature>
<keyword evidence="10" id="KW-0812">Transmembrane</keyword>
<comment type="caution">
    <text evidence="13">The sequence shown here is derived from an EMBL/GenBank/DDBJ whole genome shotgun (WGS) entry which is preliminary data.</text>
</comment>
<keyword evidence="2 11" id="KW-0732">Signal</keyword>
<evidence type="ECO:0000256" key="10">
    <source>
        <dbReference type="SAM" id="Phobius"/>
    </source>
</evidence>
<dbReference type="PRINTS" id="PR00725">
    <property type="entry name" value="DADACBPTASE1"/>
</dbReference>
<feature type="transmembrane region" description="Helical" evidence="10">
    <location>
        <begin position="385"/>
        <end position="407"/>
    </location>
</feature>
<feature type="active site" description="Proton acceptor" evidence="7">
    <location>
        <position position="80"/>
    </location>
</feature>
<keyword evidence="6" id="KW-0961">Cell wall biogenesis/degradation</keyword>
<reference evidence="13" key="1">
    <citation type="journal article" date="2021" name="PeerJ">
        <title>Extensive microbial diversity within the chicken gut microbiome revealed by metagenomics and culture.</title>
        <authorList>
            <person name="Gilroy R."/>
            <person name="Ravi A."/>
            <person name="Getino M."/>
            <person name="Pursley I."/>
            <person name="Horton D.L."/>
            <person name="Alikhan N.F."/>
            <person name="Baker D."/>
            <person name="Gharbi K."/>
            <person name="Hall N."/>
            <person name="Watson M."/>
            <person name="Adriaenssens E.M."/>
            <person name="Foster-Nyarko E."/>
            <person name="Jarju S."/>
            <person name="Secka A."/>
            <person name="Antonio M."/>
            <person name="Oren A."/>
            <person name="Chaudhuri R.R."/>
            <person name="La Ragione R."/>
            <person name="Hildebrand F."/>
            <person name="Pallen M.J."/>
        </authorList>
    </citation>
    <scope>NUCLEOTIDE SEQUENCE</scope>
    <source>
        <strain evidence="13">ChiSjej1B19-8411</strain>
    </source>
</reference>
<keyword evidence="10" id="KW-1133">Transmembrane helix</keyword>
<keyword evidence="10" id="KW-0472">Membrane</keyword>
<feature type="domain" description="Peptidase S11 D-alanyl-D-alanine carboxypeptidase A N-terminal" evidence="12">
    <location>
        <begin position="46"/>
        <end position="276"/>
    </location>
</feature>